<dbReference type="Gene3D" id="1.10.10.10">
    <property type="entry name" value="Winged helix-like DNA-binding domain superfamily/Winged helix DNA-binding domain"/>
    <property type="match status" value="1"/>
</dbReference>
<evidence type="ECO:0000313" key="3">
    <source>
        <dbReference type="EMBL" id="TYK51083.1"/>
    </source>
</evidence>
<dbReference type="Proteomes" id="UP000323505">
    <property type="component" value="Unassembled WGS sequence"/>
</dbReference>
<dbReference type="SUPFAM" id="SSF53335">
    <property type="entry name" value="S-adenosyl-L-methionine-dependent methyltransferases"/>
    <property type="match status" value="1"/>
</dbReference>
<dbReference type="InterPro" id="IPR036388">
    <property type="entry name" value="WH-like_DNA-bd_sf"/>
</dbReference>
<dbReference type="AlphaFoldDB" id="A0A5D3FSB7"/>
<evidence type="ECO:0000313" key="4">
    <source>
        <dbReference type="Proteomes" id="UP000323505"/>
    </source>
</evidence>
<evidence type="ECO:0000256" key="1">
    <source>
        <dbReference type="SAM" id="MobiDB-lite"/>
    </source>
</evidence>
<protein>
    <submittedName>
        <fullName evidence="3">N-6 DNA methylase</fullName>
    </submittedName>
</protein>
<dbReference type="InterPro" id="IPR052916">
    <property type="entry name" value="Type-I_RE_MTase_Subunit"/>
</dbReference>
<accession>A0A5D3FSB7</accession>
<evidence type="ECO:0000259" key="2">
    <source>
        <dbReference type="Pfam" id="PF02384"/>
    </source>
</evidence>
<dbReference type="InterPro" id="IPR003356">
    <property type="entry name" value="DNA_methylase_A-5"/>
</dbReference>
<feature type="domain" description="DNA methylase adenine-specific" evidence="2">
    <location>
        <begin position="287"/>
        <end position="499"/>
    </location>
</feature>
<proteinExistence type="predicted"/>
<name>A0A5D3FSB7_9ACTN</name>
<gene>
    <name evidence="3" type="ORF">FXF68_11580</name>
</gene>
<dbReference type="GO" id="GO:0008170">
    <property type="term" value="F:N-methyltransferase activity"/>
    <property type="evidence" value="ECO:0007669"/>
    <property type="project" value="InterPro"/>
</dbReference>
<feature type="compositionally biased region" description="Basic residues" evidence="1">
    <location>
        <begin position="77"/>
        <end position="86"/>
    </location>
</feature>
<dbReference type="PRINTS" id="PR00507">
    <property type="entry name" value="N12N6MTFRASE"/>
</dbReference>
<dbReference type="Gene3D" id="3.40.50.150">
    <property type="entry name" value="Vaccinia Virus protein VP39"/>
    <property type="match status" value="1"/>
</dbReference>
<dbReference type="PANTHER" id="PTHR42998">
    <property type="entry name" value="TYPE I RESTRICTION ENZYME HINDVIIP M PROTEIN-RELATED"/>
    <property type="match status" value="1"/>
</dbReference>
<keyword evidence="3" id="KW-0808">Transferase</keyword>
<dbReference type="PANTHER" id="PTHR42998:SF1">
    <property type="entry name" value="TYPE I RESTRICTION ENZYME HINDI METHYLASE SUBUNIT"/>
    <property type="match status" value="1"/>
</dbReference>
<reference evidence="3 4" key="1">
    <citation type="submission" date="2019-08" db="EMBL/GenBank/DDBJ databases">
        <title>Actinomadura sp. nov. CYP1-5 isolated from mountain soil.</title>
        <authorList>
            <person name="Songsumanus A."/>
            <person name="Kuncharoen N."/>
            <person name="Kudo T."/>
            <person name="Yuki M."/>
            <person name="Igarashi Y."/>
            <person name="Tanasupawat S."/>
        </authorList>
    </citation>
    <scope>NUCLEOTIDE SEQUENCE [LARGE SCALE GENOMIC DNA]</scope>
    <source>
        <strain evidence="3 4">CYP1-5</strain>
    </source>
</reference>
<dbReference type="EMBL" id="VSRQ01000002">
    <property type="protein sequence ID" value="TYK51083.1"/>
    <property type="molecule type" value="Genomic_DNA"/>
</dbReference>
<dbReference type="Pfam" id="PF02384">
    <property type="entry name" value="N6_Mtase"/>
    <property type="match status" value="1"/>
</dbReference>
<keyword evidence="3" id="KW-0489">Methyltransferase</keyword>
<dbReference type="InterPro" id="IPR029063">
    <property type="entry name" value="SAM-dependent_MTases_sf"/>
</dbReference>
<keyword evidence="4" id="KW-1185">Reference proteome</keyword>
<dbReference type="GO" id="GO:0003677">
    <property type="term" value="F:DNA binding"/>
    <property type="evidence" value="ECO:0007669"/>
    <property type="project" value="InterPro"/>
</dbReference>
<sequence>MPGAALMRASPWPGCGWPTWTCSEGTAPWRPPDIGRWNATFAGRPQPMRADSSSRLRQASPNATSERTNQRRLSPCGRRRLVRRARTPPSGGASANVWEGSRTSSRRGRRSPTTRNWMCKLCQRTNSQSGGGKMAGTGDTEVSVNLAEIARIAGVGRAAVSNWRRRHASFPSPVGGNDRSPQFSLPDVESWLLENGKISAGAGAKQGLWPRFELLGDRDAMGRVIAALGYRLAMELPGRFPEVDLNPPERELLDASVVLARRGGEREVFDFLVERWLGAHIRQLSATPEKLSELFIEIADLYVDVPVRTVLDPACGTGALLLAAARRWAPALMIGQDVDAVAAAVTAARLRFSDSDQPSSVEVTVGDSIRDGVPGGADVIVCSPPTNERDWARAEPATDPRWIYGLPPRSESELAWIQVILGALRPGGTGVVLLPPAVGMRRAGRRIRREMVRSGAIRSIIALPVGAAPPHGVGLHVWLVRRPGDELPPADDVLMIDTADCRLPLSNGRYEVDWNAVCERVTSGVRDGKGPGVRAVPVMDLLDEQVDLSPARYVPPTDIAVDSDLRREWIAFNSSLDRIVELSRTLSTISVVANGAPANVTVAELHRAGAVSMLHGRAVSEDLLHRGERPPSGVRVLMLADLLPGSGPGQWIEHADLEGLKNTGDITVTEPQDVVVVGATRAFDAWVEMSAPVVLGPQLTALRPTVGQLDPWYLAGSLRTSANLRRAGGHASTTSRVDLGRLEIRRLPPQEQQELGDVFRRLMTFEISLAEFSTVGSNLGRTLSDLLAAGRLTPH</sequence>
<dbReference type="GO" id="GO:0032259">
    <property type="term" value="P:methylation"/>
    <property type="evidence" value="ECO:0007669"/>
    <property type="project" value="UniProtKB-KW"/>
</dbReference>
<organism evidence="3 4">
    <name type="scientific">Actinomadura decatromicini</name>
    <dbReference type="NCBI Taxonomy" id="2604572"/>
    <lineage>
        <taxon>Bacteria</taxon>
        <taxon>Bacillati</taxon>
        <taxon>Actinomycetota</taxon>
        <taxon>Actinomycetes</taxon>
        <taxon>Streptosporangiales</taxon>
        <taxon>Thermomonosporaceae</taxon>
        <taxon>Actinomadura</taxon>
    </lineage>
</organism>
<feature type="region of interest" description="Disordered" evidence="1">
    <location>
        <begin position="41"/>
        <end position="115"/>
    </location>
</feature>
<feature type="compositionally biased region" description="Polar residues" evidence="1">
    <location>
        <begin position="51"/>
        <end position="67"/>
    </location>
</feature>
<comment type="caution">
    <text evidence="3">The sequence shown here is derived from an EMBL/GenBank/DDBJ whole genome shotgun (WGS) entry which is preliminary data.</text>
</comment>